<sequence length="629" mass="69659">MISFAGLSPEVAEAMCTPMHLILPPAPVSPPLSPSTRSPVSTAGALYLGSLSAVLDSSILKDHRIHHLVQVLDVPWLPASENDGYQCYRMDILDIESQDLKPHLEDAVEYIDGALRRGQNVLVHCQQGVSRSAAIVIAYLIRKRGMSYDAATAYVHKRRPCIKPNSGFVRCLKDWEHQWRPRPTRAQTSRSIHETLRCYDVRVVWALCVMAGASIRGCGDPLGFLFGAGGYSPAVDSDGQRLPPTSSMGTSNVAGNDVGALPVGVILAGAICGVTTQQVIYYFDRFRHRDGPLVKAYVFTIWIITLLALALDTYSVYYYFVIRYGDRTVFFQTVWALCLESISTAILVCAVQLFLVYRTWQRMRSHPSHTPVLKSSSAPRRLPPLPTDELDLPLSYHPLRIYTVKRHGARHYGVRLASSFLVSSRNSHPRRWKNKSWDASFQANHALYIANGTVQVALSIFMVGALVHLLNLHRNEFARRENIIARLTMFFITRGFALALTQLVVFIVPLAAPRSYAFVAVKMLLSGVYANTLLVMLNNRLERGRGSSARSEPFTLPHFTVPELHASASTSTIPDTPENSGPQKPSKDSSLMRVAGLESEDDPDGHSIRDRFPAEGSGRSKKRPAGVGL</sequence>
<evidence type="ECO:0000313" key="1">
    <source>
        <dbReference type="EMBL" id="KAI0044791.1"/>
    </source>
</evidence>
<comment type="caution">
    <text evidence="1">The sequence shown here is derived from an EMBL/GenBank/DDBJ whole genome shotgun (WGS) entry which is preliminary data.</text>
</comment>
<evidence type="ECO:0000313" key="2">
    <source>
        <dbReference type="Proteomes" id="UP000814033"/>
    </source>
</evidence>
<reference evidence="1" key="2">
    <citation type="journal article" date="2022" name="New Phytol.">
        <title>Evolutionary transition to the ectomycorrhizal habit in the genomes of a hyperdiverse lineage of mushroom-forming fungi.</title>
        <authorList>
            <person name="Looney B."/>
            <person name="Miyauchi S."/>
            <person name="Morin E."/>
            <person name="Drula E."/>
            <person name="Courty P.E."/>
            <person name="Kohler A."/>
            <person name="Kuo A."/>
            <person name="LaButti K."/>
            <person name="Pangilinan J."/>
            <person name="Lipzen A."/>
            <person name="Riley R."/>
            <person name="Andreopoulos W."/>
            <person name="He G."/>
            <person name="Johnson J."/>
            <person name="Nolan M."/>
            <person name="Tritt A."/>
            <person name="Barry K.W."/>
            <person name="Grigoriev I.V."/>
            <person name="Nagy L.G."/>
            <person name="Hibbett D."/>
            <person name="Henrissat B."/>
            <person name="Matheny P.B."/>
            <person name="Labbe J."/>
            <person name="Martin F.M."/>
        </authorList>
    </citation>
    <scope>NUCLEOTIDE SEQUENCE</scope>
    <source>
        <strain evidence="1">FP105234-sp</strain>
    </source>
</reference>
<accession>A0ACB8RMC8</accession>
<protein>
    <submittedName>
        <fullName evidence="1">Uncharacterized protein</fullName>
    </submittedName>
</protein>
<keyword evidence="2" id="KW-1185">Reference proteome</keyword>
<proteinExistence type="predicted"/>
<gene>
    <name evidence="1" type="ORF">FA95DRAFT_1680946</name>
</gene>
<name>A0ACB8RMC8_9AGAM</name>
<organism evidence="1 2">
    <name type="scientific">Auriscalpium vulgare</name>
    <dbReference type="NCBI Taxonomy" id="40419"/>
    <lineage>
        <taxon>Eukaryota</taxon>
        <taxon>Fungi</taxon>
        <taxon>Dikarya</taxon>
        <taxon>Basidiomycota</taxon>
        <taxon>Agaricomycotina</taxon>
        <taxon>Agaricomycetes</taxon>
        <taxon>Russulales</taxon>
        <taxon>Auriscalpiaceae</taxon>
        <taxon>Auriscalpium</taxon>
    </lineage>
</organism>
<reference evidence="1" key="1">
    <citation type="submission" date="2021-02" db="EMBL/GenBank/DDBJ databases">
        <authorList>
            <consortium name="DOE Joint Genome Institute"/>
            <person name="Ahrendt S."/>
            <person name="Looney B.P."/>
            <person name="Miyauchi S."/>
            <person name="Morin E."/>
            <person name="Drula E."/>
            <person name="Courty P.E."/>
            <person name="Chicoki N."/>
            <person name="Fauchery L."/>
            <person name="Kohler A."/>
            <person name="Kuo A."/>
            <person name="Labutti K."/>
            <person name="Pangilinan J."/>
            <person name="Lipzen A."/>
            <person name="Riley R."/>
            <person name="Andreopoulos W."/>
            <person name="He G."/>
            <person name="Johnson J."/>
            <person name="Barry K.W."/>
            <person name="Grigoriev I.V."/>
            <person name="Nagy L."/>
            <person name="Hibbett D."/>
            <person name="Henrissat B."/>
            <person name="Matheny P.B."/>
            <person name="Labbe J."/>
            <person name="Martin F."/>
        </authorList>
    </citation>
    <scope>NUCLEOTIDE SEQUENCE</scope>
    <source>
        <strain evidence="1">FP105234-sp</strain>
    </source>
</reference>
<dbReference type="Proteomes" id="UP000814033">
    <property type="component" value="Unassembled WGS sequence"/>
</dbReference>
<dbReference type="EMBL" id="MU275971">
    <property type="protein sequence ID" value="KAI0044791.1"/>
    <property type="molecule type" value="Genomic_DNA"/>
</dbReference>